<dbReference type="Proteomes" id="UP000031668">
    <property type="component" value="Unassembled WGS sequence"/>
</dbReference>
<keyword evidence="1" id="KW-1133">Transmembrane helix</keyword>
<keyword evidence="1" id="KW-0472">Membrane</keyword>
<feature type="transmembrane region" description="Helical" evidence="1">
    <location>
        <begin position="81"/>
        <end position="102"/>
    </location>
</feature>
<evidence type="ECO:0000313" key="2">
    <source>
        <dbReference type="EMBL" id="KII67827.1"/>
    </source>
</evidence>
<comment type="caution">
    <text evidence="2">The sequence shown here is derived from an EMBL/GenBank/DDBJ whole genome shotgun (WGS) entry which is preliminary data.</text>
</comment>
<evidence type="ECO:0000313" key="3">
    <source>
        <dbReference type="Proteomes" id="UP000031668"/>
    </source>
</evidence>
<keyword evidence="1" id="KW-0812">Transmembrane</keyword>
<protein>
    <submittedName>
        <fullName evidence="2">Uncharacterized protein</fullName>
    </submittedName>
</protein>
<dbReference type="AlphaFoldDB" id="A0A0C2N1P4"/>
<feature type="transmembrane region" description="Helical" evidence="1">
    <location>
        <begin position="15"/>
        <end position="45"/>
    </location>
</feature>
<evidence type="ECO:0000256" key="1">
    <source>
        <dbReference type="SAM" id="Phobius"/>
    </source>
</evidence>
<keyword evidence="3" id="KW-1185">Reference proteome</keyword>
<accession>A0A0C2N1P4</accession>
<sequence length="119" mass="13675">MNLLSFLRSMNRRSFAIIFVIFDALALASCAIFAISSTIPLALFFDFAPSLKFDMALFSPFTWLYQNKVYIYHNVSGYFRFLQVMFVISFISSFICAVMAIFGYKKPQSKKFVGCFIFG</sequence>
<proteinExistence type="predicted"/>
<dbReference type="EMBL" id="JWZT01003067">
    <property type="protein sequence ID" value="KII67827.1"/>
    <property type="molecule type" value="Genomic_DNA"/>
</dbReference>
<organism evidence="2 3">
    <name type="scientific">Thelohanellus kitauei</name>
    <name type="common">Myxosporean</name>
    <dbReference type="NCBI Taxonomy" id="669202"/>
    <lineage>
        <taxon>Eukaryota</taxon>
        <taxon>Metazoa</taxon>
        <taxon>Cnidaria</taxon>
        <taxon>Myxozoa</taxon>
        <taxon>Myxosporea</taxon>
        <taxon>Bivalvulida</taxon>
        <taxon>Platysporina</taxon>
        <taxon>Myxobolidae</taxon>
        <taxon>Thelohanellus</taxon>
    </lineage>
</organism>
<reference evidence="2 3" key="1">
    <citation type="journal article" date="2014" name="Genome Biol. Evol.">
        <title>The genome of the myxosporean Thelohanellus kitauei shows adaptations to nutrient acquisition within its fish host.</title>
        <authorList>
            <person name="Yang Y."/>
            <person name="Xiong J."/>
            <person name="Zhou Z."/>
            <person name="Huo F."/>
            <person name="Miao W."/>
            <person name="Ran C."/>
            <person name="Liu Y."/>
            <person name="Zhang J."/>
            <person name="Feng J."/>
            <person name="Wang M."/>
            <person name="Wang M."/>
            <person name="Wang L."/>
            <person name="Yao B."/>
        </authorList>
    </citation>
    <scope>NUCLEOTIDE SEQUENCE [LARGE SCALE GENOMIC DNA]</scope>
    <source>
        <strain evidence="2">Wuqing</strain>
    </source>
</reference>
<gene>
    <name evidence="2" type="ORF">RF11_05386</name>
</gene>
<name>A0A0C2N1P4_THEKT</name>